<keyword evidence="3 5" id="KW-0732">Signal</keyword>
<comment type="subcellular location">
    <subcellularLocation>
        <location evidence="1">Secreted</location>
    </subcellularLocation>
</comment>
<evidence type="ECO:0000259" key="6">
    <source>
        <dbReference type="Pfam" id="PF16541"/>
    </source>
</evidence>
<comment type="caution">
    <text evidence="7">The sequence shown here is derived from an EMBL/GenBank/DDBJ whole genome shotgun (WGS) entry which is preliminary data.</text>
</comment>
<organism evidence="7 8">
    <name type="scientific">Conoideocrella luteorostrata</name>
    <dbReference type="NCBI Taxonomy" id="1105319"/>
    <lineage>
        <taxon>Eukaryota</taxon>
        <taxon>Fungi</taxon>
        <taxon>Dikarya</taxon>
        <taxon>Ascomycota</taxon>
        <taxon>Pezizomycotina</taxon>
        <taxon>Sordariomycetes</taxon>
        <taxon>Hypocreomycetidae</taxon>
        <taxon>Hypocreales</taxon>
        <taxon>Clavicipitaceae</taxon>
        <taxon>Conoideocrella</taxon>
    </lineage>
</organism>
<evidence type="ECO:0000256" key="3">
    <source>
        <dbReference type="ARBA" id="ARBA00022729"/>
    </source>
</evidence>
<evidence type="ECO:0000256" key="4">
    <source>
        <dbReference type="ARBA" id="ARBA00023157"/>
    </source>
</evidence>
<dbReference type="GO" id="GO:0005576">
    <property type="term" value="C:extracellular region"/>
    <property type="evidence" value="ECO:0007669"/>
    <property type="project" value="UniProtKB-SubCell"/>
</dbReference>
<keyword evidence="8" id="KW-1185">Reference proteome</keyword>
<protein>
    <recommendedName>
        <fullName evidence="6">AA1-like domain-containing protein</fullName>
    </recommendedName>
</protein>
<name>A0AAJ0CNC0_9HYPO</name>
<feature type="chain" id="PRO_5042613704" description="AA1-like domain-containing protein" evidence="5">
    <location>
        <begin position="22"/>
        <end position="185"/>
    </location>
</feature>
<dbReference type="AlphaFoldDB" id="A0AAJ0CNC0"/>
<proteinExistence type="predicted"/>
<keyword evidence="2" id="KW-0964">Secreted</keyword>
<feature type="domain" description="AA1-like" evidence="6">
    <location>
        <begin position="40"/>
        <end position="154"/>
    </location>
</feature>
<evidence type="ECO:0000313" key="8">
    <source>
        <dbReference type="Proteomes" id="UP001251528"/>
    </source>
</evidence>
<evidence type="ECO:0000256" key="5">
    <source>
        <dbReference type="SAM" id="SignalP"/>
    </source>
</evidence>
<dbReference type="Proteomes" id="UP001251528">
    <property type="component" value="Unassembled WGS sequence"/>
</dbReference>
<dbReference type="InterPro" id="IPR032382">
    <property type="entry name" value="AltA1"/>
</dbReference>
<keyword evidence="4" id="KW-1015">Disulfide bond</keyword>
<evidence type="ECO:0000256" key="1">
    <source>
        <dbReference type="ARBA" id="ARBA00004613"/>
    </source>
</evidence>
<gene>
    <name evidence="7" type="ORF">QQS21_006064</name>
</gene>
<sequence length="185" mass="20644">MYFSTSSSLIVVLLAAGQALSRTADKVCTSRSAKSLEWKIRSFDYHSSDVFSTPAHQVAYGFTNFTLENTALSYSFKCDAVSAQQPNYFYDGKTWDCVAPADGEGDRSSFLFDRESGLLKINQAWGCARDGSKFQGAGEVKLDLKCKENKYKNEHWEMGQTYAKTEVNCEKVDVPVMIQYLNATA</sequence>
<evidence type="ECO:0000313" key="7">
    <source>
        <dbReference type="EMBL" id="KAK2597366.1"/>
    </source>
</evidence>
<dbReference type="Pfam" id="PF16541">
    <property type="entry name" value="AltA1"/>
    <property type="match status" value="1"/>
</dbReference>
<reference evidence="7" key="1">
    <citation type="submission" date="2023-06" db="EMBL/GenBank/DDBJ databases">
        <title>Conoideocrella luteorostrata (Hypocreales: Clavicipitaceae), a potential biocontrol fungus for elongate hemlock scale in United States Christmas tree production areas.</title>
        <authorList>
            <person name="Barrett H."/>
            <person name="Lovett B."/>
            <person name="Macias A.M."/>
            <person name="Stajich J.E."/>
            <person name="Kasson M.T."/>
        </authorList>
    </citation>
    <scope>NUCLEOTIDE SEQUENCE</scope>
    <source>
        <strain evidence="7">ARSEF 14590</strain>
    </source>
</reference>
<feature type="signal peptide" evidence="5">
    <location>
        <begin position="1"/>
        <end position="21"/>
    </location>
</feature>
<evidence type="ECO:0000256" key="2">
    <source>
        <dbReference type="ARBA" id="ARBA00022525"/>
    </source>
</evidence>
<dbReference type="EMBL" id="JASWJB010000107">
    <property type="protein sequence ID" value="KAK2597366.1"/>
    <property type="molecule type" value="Genomic_DNA"/>
</dbReference>
<accession>A0AAJ0CNC0</accession>